<organism evidence="2 3">
    <name type="scientific">Deinococcus hopiensis KR-140</name>
    <dbReference type="NCBI Taxonomy" id="695939"/>
    <lineage>
        <taxon>Bacteria</taxon>
        <taxon>Thermotogati</taxon>
        <taxon>Deinococcota</taxon>
        <taxon>Deinococci</taxon>
        <taxon>Deinococcales</taxon>
        <taxon>Deinococcaceae</taxon>
        <taxon>Deinococcus</taxon>
    </lineage>
</organism>
<name>A0A1W1VN54_9DEIO</name>
<evidence type="ECO:0000256" key="1">
    <source>
        <dbReference type="SAM" id="MobiDB-lite"/>
    </source>
</evidence>
<feature type="region of interest" description="Disordered" evidence="1">
    <location>
        <begin position="114"/>
        <end position="154"/>
    </location>
</feature>
<keyword evidence="3" id="KW-1185">Reference proteome</keyword>
<dbReference type="RefSeq" id="WP_245808478.1">
    <property type="nucleotide sequence ID" value="NZ_FWWU01000009.1"/>
</dbReference>
<gene>
    <name evidence="2" type="ORF">SAMN00790413_02536</name>
</gene>
<dbReference type="STRING" id="695939.SAMN00790413_02536"/>
<evidence type="ECO:0000313" key="2">
    <source>
        <dbReference type="EMBL" id="SMB94799.1"/>
    </source>
</evidence>
<sequence>MNVSSALPVLLGQEGVTALLGPGPAGLAPGLFASLAGRSPARRGLQVPKEPKGSLTPFLESPLSVRGMTNPDDTRNDVSKTEDEISNVDLQFMGRTDEHRDAVKDAKAEARIADEFEERGLDKQDVASNGSMITSDPASTNPGHETSLDTGEEA</sequence>
<proteinExistence type="predicted"/>
<reference evidence="2 3" key="1">
    <citation type="submission" date="2017-04" db="EMBL/GenBank/DDBJ databases">
        <authorList>
            <person name="Afonso C.L."/>
            <person name="Miller P.J."/>
            <person name="Scott M.A."/>
            <person name="Spackman E."/>
            <person name="Goraichik I."/>
            <person name="Dimitrov K.M."/>
            <person name="Suarez D.L."/>
            <person name="Swayne D.E."/>
        </authorList>
    </citation>
    <scope>NUCLEOTIDE SEQUENCE [LARGE SCALE GENOMIC DNA]</scope>
    <source>
        <strain evidence="2 3">KR-140</strain>
    </source>
</reference>
<dbReference type="AlphaFoldDB" id="A0A1W1VN54"/>
<dbReference type="Proteomes" id="UP000192582">
    <property type="component" value="Unassembled WGS sequence"/>
</dbReference>
<feature type="compositionally biased region" description="Polar residues" evidence="1">
    <location>
        <begin position="126"/>
        <end position="144"/>
    </location>
</feature>
<feature type="region of interest" description="Disordered" evidence="1">
    <location>
        <begin position="41"/>
        <end position="82"/>
    </location>
</feature>
<protein>
    <submittedName>
        <fullName evidence="2">Uncharacterized protein</fullName>
    </submittedName>
</protein>
<feature type="compositionally biased region" description="Basic and acidic residues" evidence="1">
    <location>
        <begin position="114"/>
        <end position="125"/>
    </location>
</feature>
<feature type="compositionally biased region" description="Basic and acidic residues" evidence="1">
    <location>
        <begin position="72"/>
        <end position="82"/>
    </location>
</feature>
<evidence type="ECO:0000313" key="3">
    <source>
        <dbReference type="Proteomes" id="UP000192582"/>
    </source>
</evidence>
<dbReference type="EMBL" id="FWWU01000009">
    <property type="protein sequence ID" value="SMB94799.1"/>
    <property type="molecule type" value="Genomic_DNA"/>
</dbReference>
<accession>A0A1W1VN54</accession>